<sequence>MQIQVMEITNINDKWFIRFINKINMKNLLLIIVSVLSFIACKKEEAKQTNLYDKVYLNLVDENGVNVLNSKLTMADLDLYYVTSTGDKILQNHENLDFPKNMNIVNEGVDKMLIVFANVEAQNNEYAESILKVKGYDDITIKVKVQKNGGSLGYSDLFLNGKNIPVDLRSKPIKLQLEK</sequence>
<reference evidence="1 2" key="1">
    <citation type="journal article" date="2010" name="Syst. Appl. Microbiol.">
        <title>Four new species of Chryseobacterium from the rhizosphere of coastal sand dune plants, Chryseobacterium elymi sp. nov., Chryseobacterium hagamense sp. nov., Chryseobacterium lathyri sp. nov. and Chryseobacterium rhizosphaerae sp. nov.</title>
        <authorList>
            <person name="Cho S.H."/>
            <person name="Lee K.S."/>
            <person name="Shin D.S."/>
            <person name="Han J.H."/>
            <person name="Park K.S."/>
            <person name="Lee C.H."/>
            <person name="Park K.H."/>
            <person name="Kim S.B."/>
        </authorList>
    </citation>
    <scope>NUCLEOTIDE SEQUENCE [LARGE SCALE GENOMIC DNA]</scope>
    <source>
        <strain evidence="1 2">KCTC 22547</strain>
    </source>
</reference>
<keyword evidence="2" id="KW-1185">Reference proteome</keyword>
<protein>
    <submittedName>
        <fullName evidence="1">Uncharacterized protein</fullName>
    </submittedName>
</protein>
<dbReference type="AlphaFoldDB" id="A0A3D9DNG0"/>
<evidence type="ECO:0000313" key="2">
    <source>
        <dbReference type="Proteomes" id="UP000257030"/>
    </source>
</evidence>
<dbReference type="EMBL" id="QNUH01000004">
    <property type="protein sequence ID" value="REC79446.1"/>
    <property type="molecule type" value="Genomic_DNA"/>
</dbReference>
<name>A0A3D9DNG0_9FLAO</name>
<gene>
    <name evidence="1" type="ORF">DRF60_06380</name>
</gene>
<accession>A0A3D9DNG0</accession>
<comment type="caution">
    <text evidence="1">The sequence shown here is derived from an EMBL/GenBank/DDBJ whole genome shotgun (WGS) entry which is preliminary data.</text>
</comment>
<dbReference type="Proteomes" id="UP000257030">
    <property type="component" value="Unassembled WGS sequence"/>
</dbReference>
<organism evidence="1 2">
    <name type="scientific">Chryseobacterium elymi</name>
    <dbReference type="NCBI Taxonomy" id="395936"/>
    <lineage>
        <taxon>Bacteria</taxon>
        <taxon>Pseudomonadati</taxon>
        <taxon>Bacteroidota</taxon>
        <taxon>Flavobacteriia</taxon>
        <taxon>Flavobacteriales</taxon>
        <taxon>Weeksellaceae</taxon>
        <taxon>Chryseobacterium group</taxon>
        <taxon>Chryseobacterium</taxon>
    </lineage>
</organism>
<proteinExistence type="predicted"/>
<evidence type="ECO:0000313" key="1">
    <source>
        <dbReference type="EMBL" id="REC79446.1"/>
    </source>
</evidence>